<evidence type="ECO:0000313" key="6">
    <source>
        <dbReference type="RefSeq" id="XP_013775195.1"/>
    </source>
</evidence>
<keyword evidence="2" id="KW-0963">Cytoplasm</keyword>
<dbReference type="PANTHER" id="PTHR45774:SF4">
    <property type="entry name" value="AXUNDEAD, ISOFORM F"/>
    <property type="match status" value="1"/>
</dbReference>
<dbReference type="Gene3D" id="1.25.40.420">
    <property type="match status" value="1"/>
</dbReference>
<gene>
    <name evidence="6" type="primary">LOC106460056</name>
</gene>
<dbReference type="GeneID" id="106460056"/>
<name>A0ABM1B5G0_LIMPO</name>
<dbReference type="InterPro" id="IPR011333">
    <property type="entry name" value="SKP1/BTB/POZ_sf"/>
</dbReference>
<dbReference type="InterPro" id="IPR000210">
    <property type="entry name" value="BTB/POZ_dom"/>
</dbReference>
<dbReference type="Pfam" id="PF07707">
    <property type="entry name" value="BACK"/>
    <property type="match status" value="1"/>
</dbReference>
<dbReference type="InterPro" id="IPR038648">
    <property type="entry name" value="PHR_sf"/>
</dbReference>
<dbReference type="RefSeq" id="XP_013775195.1">
    <property type="nucleotide sequence ID" value="XM_013919741.2"/>
</dbReference>
<dbReference type="Pfam" id="PF00651">
    <property type="entry name" value="BTB"/>
    <property type="match status" value="1"/>
</dbReference>
<comment type="subcellular location">
    <subcellularLocation>
        <location evidence="1">Cytoplasm</location>
    </subcellularLocation>
</comment>
<dbReference type="InterPro" id="IPR049737">
    <property type="entry name" value="Btbd6a-like_BACK"/>
</dbReference>
<keyword evidence="5" id="KW-1185">Reference proteome</keyword>
<feature type="region of interest" description="Disordered" evidence="3">
    <location>
        <begin position="1"/>
        <end position="23"/>
    </location>
</feature>
<reference evidence="6" key="1">
    <citation type="submission" date="2025-08" db="UniProtKB">
        <authorList>
            <consortium name="RefSeq"/>
        </authorList>
    </citation>
    <scope>IDENTIFICATION</scope>
    <source>
        <tissue evidence="6">Muscle</tissue>
    </source>
</reference>
<dbReference type="CDD" id="cd18282">
    <property type="entry name" value="BTB_POZ_BTBD3_6"/>
    <property type="match status" value="1"/>
</dbReference>
<dbReference type="PANTHER" id="PTHR45774">
    <property type="entry name" value="BTB/POZ DOMAIN-CONTAINING"/>
    <property type="match status" value="1"/>
</dbReference>
<proteinExistence type="predicted"/>
<dbReference type="SMART" id="SM00225">
    <property type="entry name" value="BTB"/>
    <property type="match status" value="1"/>
</dbReference>
<dbReference type="Proteomes" id="UP000694941">
    <property type="component" value="Unplaced"/>
</dbReference>
<dbReference type="Pfam" id="PF08005">
    <property type="entry name" value="PHR"/>
    <property type="match status" value="1"/>
</dbReference>
<dbReference type="Gene3D" id="2.60.120.820">
    <property type="entry name" value="PHR domain"/>
    <property type="match status" value="1"/>
</dbReference>
<dbReference type="InterPro" id="IPR011705">
    <property type="entry name" value="BACK"/>
</dbReference>
<feature type="domain" description="BTB" evidence="4">
    <location>
        <begin position="106"/>
        <end position="176"/>
    </location>
</feature>
<dbReference type="SMART" id="SM00875">
    <property type="entry name" value="BACK"/>
    <property type="match status" value="1"/>
</dbReference>
<accession>A0ABM1B5G0</accession>
<sequence length="513" mass="56950">MNFDMSGKTTRRKDDSANNPGKPWILGQFGNNVATTTTVIQQQLPLLTTASSPPPYKGSGSLHILPPMVVPPLSPNPGQTLDPNWQAAKATVRERNAAMFNNELMSDVQFIVGPKGSTQRIPAHKYILATGSSVFYAMFYGGLAEDKSEIEIPDVEPAAFLTLLRYLYYDDINLEADTVLATLYAAKKYLVPHLARACVSYLETSLTAKNACVLLSQSQLFEEPDLMQRCWEVIDAQAELAVTSEGFGDIDYSTLETILSRETLNVKETILFQAVMNWATAECLRRDIEPIPENKRKVLGKALYLIRIPGMALEEFANGPAQSRILTLQETTDIFLHFTASNKPILDFPTFPRTGLKSQICHRFQSSAYRSNQWRYRGRCDSIQFCVDKRIFIVGFGLYGSSNGASDYTVKIELKRMGKVLAENDTKFFSDGSSNTFHVYFQHPIQIESDTFYTASAILDGAELSYFGQEGLSEVTVGNVTFQFQCSSDSTNGTGVQGGQIPELIFYGTSTHS</sequence>
<dbReference type="PROSITE" id="PS50097">
    <property type="entry name" value="BTB"/>
    <property type="match status" value="1"/>
</dbReference>
<dbReference type="SUPFAM" id="SSF54695">
    <property type="entry name" value="POZ domain"/>
    <property type="match status" value="1"/>
</dbReference>
<evidence type="ECO:0000259" key="4">
    <source>
        <dbReference type="PROSITE" id="PS50097"/>
    </source>
</evidence>
<evidence type="ECO:0000256" key="3">
    <source>
        <dbReference type="SAM" id="MobiDB-lite"/>
    </source>
</evidence>
<evidence type="ECO:0000256" key="1">
    <source>
        <dbReference type="ARBA" id="ARBA00004496"/>
    </source>
</evidence>
<organism evidence="5 6">
    <name type="scientific">Limulus polyphemus</name>
    <name type="common">Atlantic horseshoe crab</name>
    <dbReference type="NCBI Taxonomy" id="6850"/>
    <lineage>
        <taxon>Eukaryota</taxon>
        <taxon>Metazoa</taxon>
        <taxon>Ecdysozoa</taxon>
        <taxon>Arthropoda</taxon>
        <taxon>Chelicerata</taxon>
        <taxon>Merostomata</taxon>
        <taxon>Xiphosura</taxon>
        <taxon>Limulidae</taxon>
        <taxon>Limulus</taxon>
    </lineage>
</organism>
<dbReference type="Gene3D" id="3.30.710.10">
    <property type="entry name" value="Potassium Channel Kv1.1, Chain A"/>
    <property type="match status" value="1"/>
</dbReference>
<dbReference type="InterPro" id="IPR012983">
    <property type="entry name" value="PHR"/>
</dbReference>
<protein>
    <submittedName>
        <fullName evidence="6">BTB/POZ domain-containing protein 6-like isoform X1</fullName>
    </submittedName>
</protein>
<dbReference type="CDD" id="cd18488">
    <property type="entry name" value="BACK_BTBD3_like"/>
    <property type="match status" value="1"/>
</dbReference>
<evidence type="ECO:0000256" key="2">
    <source>
        <dbReference type="ARBA" id="ARBA00022490"/>
    </source>
</evidence>
<evidence type="ECO:0000313" key="5">
    <source>
        <dbReference type="Proteomes" id="UP000694941"/>
    </source>
</evidence>